<name>A0A263D088_9PSEU</name>
<dbReference type="RefSeq" id="WP_094864044.1">
    <property type="nucleotide sequence ID" value="NZ_NKYE01000011.1"/>
</dbReference>
<proteinExistence type="predicted"/>
<dbReference type="InParanoid" id="A0A263D088"/>
<dbReference type="AlphaFoldDB" id="A0A263D088"/>
<keyword evidence="2" id="KW-1185">Reference proteome</keyword>
<dbReference type="EMBL" id="NKYE01000011">
    <property type="protein sequence ID" value="OZM71761.1"/>
    <property type="molecule type" value="Genomic_DNA"/>
</dbReference>
<evidence type="ECO:0000313" key="1">
    <source>
        <dbReference type="EMBL" id="OZM71761.1"/>
    </source>
</evidence>
<reference evidence="1 2" key="1">
    <citation type="submission" date="2017-07" db="EMBL/GenBank/DDBJ databases">
        <title>Amycolatopsis antarcticus sp. nov., isolated from the surface of an Antarcticus brown macroalga.</title>
        <authorList>
            <person name="Wang J."/>
            <person name="Leiva S."/>
            <person name="Huang J."/>
            <person name="Huang Y."/>
        </authorList>
    </citation>
    <scope>NUCLEOTIDE SEQUENCE [LARGE SCALE GENOMIC DNA]</scope>
    <source>
        <strain evidence="1 2">AU-G6</strain>
    </source>
</reference>
<dbReference type="Gene3D" id="2.60.120.620">
    <property type="entry name" value="q2cbj1_9rhob like domain"/>
    <property type="match status" value="1"/>
</dbReference>
<comment type="caution">
    <text evidence="1">The sequence shown here is derived from an EMBL/GenBank/DDBJ whole genome shotgun (WGS) entry which is preliminary data.</text>
</comment>
<gene>
    <name evidence="1" type="ORF">CFN78_18190</name>
</gene>
<protein>
    <recommendedName>
        <fullName evidence="3">Fe2OG dioxygenase domain-containing protein</fullName>
    </recommendedName>
</protein>
<dbReference type="Proteomes" id="UP000242444">
    <property type="component" value="Unassembled WGS sequence"/>
</dbReference>
<organism evidence="1 2">
    <name type="scientific">Amycolatopsis antarctica</name>
    <dbReference type="NCBI Taxonomy" id="1854586"/>
    <lineage>
        <taxon>Bacteria</taxon>
        <taxon>Bacillati</taxon>
        <taxon>Actinomycetota</taxon>
        <taxon>Actinomycetes</taxon>
        <taxon>Pseudonocardiales</taxon>
        <taxon>Pseudonocardiaceae</taxon>
        <taxon>Amycolatopsis</taxon>
    </lineage>
</organism>
<evidence type="ECO:0000313" key="2">
    <source>
        <dbReference type="Proteomes" id="UP000242444"/>
    </source>
</evidence>
<accession>A0A263D088</accession>
<dbReference type="OrthoDB" id="4009736at2"/>
<evidence type="ECO:0008006" key="3">
    <source>
        <dbReference type="Google" id="ProtNLM"/>
    </source>
</evidence>
<sequence>MNQKASTRQETQPLSGYRGDAGYFRFEERTEFDPELVLDVLRGRRLGVIFRGVIPAKAQRAITDRFWASPARRHRPGEPSHYVGSYHWNKSVETYLAESEAVRVDVENVLDVPDSPWASFRDGVSTALARHGATLRVARMHGTSAGPALIRAWTGAGAFSLAPHDDAAQCKDPRQAGFEIQRTLEHEVCAVNMCVEHEQGGRLVIWNIRPDDPSRDELGLRDTGFGYPADVLAGFDEIRLDIRQGDVYVFNGAHVHAVDATEGNRTNVSCLIGFTDDRTVVTWT</sequence>